<reference evidence="1" key="1">
    <citation type="submission" date="2020-05" db="EMBL/GenBank/DDBJ databases">
        <title>Large-scale comparative analyses of tick genomes elucidate their genetic diversity and vector capacities.</title>
        <authorList>
            <person name="Jia N."/>
            <person name="Wang J."/>
            <person name="Shi W."/>
            <person name="Du L."/>
            <person name="Sun Y."/>
            <person name="Zhan W."/>
            <person name="Jiang J."/>
            <person name="Wang Q."/>
            <person name="Zhang B."/>
            <person name="Ji P."/>
            <person name="Sakyi L.B."/>
            <person name="Cui X."/>
            <person name="Yuan T."/>
            <person name="Jiang B."/>
            <person name="Yang W."/>
            <person name="Lam T.T.-Y."/>
            <person name="Chang Q."/>
            <person name="Ding S."/>
            <person name="Wang X."/>
            <person name="Zhu J."/>
            <person name="Ruan X."/>
            <person name="Zhao L."/>
            <person name="Wei J."/>
            <person name="Que T."/>
            <person name="Du C."/>
            <person name="Cheng J."/>
            <person name="Dai P."/>
            <person name="Han X."/>
            <person name="Huang E."/>
            <person name="Gao Y."/>
            <person name="Liu J."/>
            <person name="Shao H."/>
            <person name="Ye R."/>
            <person name="Li L."/>
            <person name="Wei W."/>
            <person name="Wang X."/>
            <person name="Wang C."/>
            <person name="Yang T."/>
            <person name="Huo Q."/>
            <person name="Li W."/>
            <person name="Guo W."/>
            <person name="Chen H."/>
            <person name="Zhou L."/>
            <person name="Ni X."/>
            <person name="Tian J."/>
            <person name="Zhou Y."/>
            <person name="Sheng Y."/>
            <person name="Liu T."/>
            <person name="Pan Y."/>
            <person name="Xia L."/>
            <person name="Li J."/>
            <person name="Zhao F."/>
            <person name="Cao W."/>
        </authorList>
    </citation>
    <scope>NUCLEOTIDE SEQUENCE</scope>
    <source>
        <strain evidence="1">Hyas-2018</strain>
    </source>
</reference>
<proteinExistence type="predicted"/>
<sequence length="290" mass="30589">MPKGCIKMATTPCCENKKDERVQHMSPTHTAHAAYGMGMLTTFLALELMQNAQPALLYLVPFTIIPTVTTAWSKGHLFAIWNGVKLRENGGKEGDGSGTKTALLPIASGHVATGGSSAPDFALDDAEGADSGTKERHRSRPKSKNQEGQGGEPGSSKDHNMPIAEGGSVDGGDGHGTANDDELAASPFGAASPGFAECVGEAEGAQTRAGASVPSSTVLACDECPATDVVQVSHKRLPLHVSYNTWEDRFSRFMFSHNRKKCVAPKHLGRAHHKPVDCLSTSAKLFGRAV</sequence>
<name>A0ACB7SJS0_HYAAI</name>
<keyword evidence="2" id="KW-1185">Reference proteome</keyword>
<dbReference type="Proteomes" id="UP000821845">
    <property type="component" value="Chromosome 4"/>
</dbReference>
<evidence type="ECO:0000313" key="1">
    <source>
        <dbReference type="EMBL" id="KAH6934206.1"/>
    </source>
</evidence>
<protein>
    <submittedName>
        <fullName evidence="1">Uncharacterized protein</fullName>
    </submittedName>
</protein>
<dbReference type="EMBL" id="CM023484">
    <property type="protein sequence ID" value="KAH6934206.1"/>
    <property type="molecule type" value="Genomic_DNA"/>
</dbReference>
<comment type="caution">
    <text evidence="1">The sequence shown here is derived from an EMBL/GenBank/DDBJ whole genome shotgun (WGS) entry which is preliminary data.</text>
</comment>
<organism evidence="1 2">
    <name type="scientific">Hyalomma asiaticum</name>
    <name type="common">Tick</name>
    <dbReference type="NCBI Taxonomy" id="266040"/>
    <lineage>
        <taxon>Eukaryota</taxon>
        <taxon>Metazoa</taxon>
        <taxon>Ecdysozoa</taxon>
        <taxon>Arthropoda</taxon>
        <taxon>Chelicerata</taxon>
        <taxon>Arachnida</taxon>
        <taxon>Acari</taxon>
        <taxon>Parasitiformes</taxon>
        <taxon>Ixodida</taxon>
        <taxon>Ixodoidea</taxon>
        <taxon>Ixodidae</taxon>
        <taxon>Hyalomminae</taxon>
        <taxon>Hyalomma</taxon>
    </lineage>
</organism>
<accession>A0ACB7SJS0</accession>
<evidence type="ECO:0000313" key="2">
    <source>
        <dbReference type="Proteomes" id="UP000821845"/>
    </source>
</evidence>
<gene>
    <name evidence="1" type="ORF">HPB50_021508</name>
</gene>